<keyword evidence="6" id="KW-0012">Acyltransferase</keyword>
<feature type="chain" id="PRO_5010971687" description="lipoyl(octanoyl) transferase" evidence="9">
    <location>
        <begin position="25"/>
        <end position="294"/>
    </location>
</feature>
<proteinExistence type="inferred from homology"/>
<dbReference type="HAMAP" id="MF_00013">
    <property type="entry name" value="LipB"/>
    <property type="match status" value="1"/>
</dbReference>
<protein>
    <recommendedName>
        <fullName evidence="4">lipoyl(octanoyl) transferase</fullName>
        <ecNumber evidence="4">2.3.1.181</ecNumber>
    </recommendedName>
    <alternativeName>
        <fullName evidence="7">Lipoate-protein ligase B</fullName>
    </alternativeName>
    <alternativeName>
        <fullName evidence="8">Lipoyl/octanoyl transferase</fullName>
    </alternativeName>
</protein>
<dbReference type="EnsemblMetazoa" id="XM_019913898.1">
    <property type="protein sequence ID" value="XP_019769457.1"/>
    <property type="gene ID" value="LOC109543952"/>
</dbReference>
<evidence type="ECO:0000256" key="8">
    <source>
        <dbReference type="ARBA" id="ARBA00033331"/>
    </source>
</evidence>
<accession>N6T2D6</accession>
<reference evidence="11 13" key="1">
    <citation type="journal article" date="2013" name="Genome Biol.">
        <title>Draft genome of the mountain pine beetle, Dendroctonus ponderosae Hopkins, a major forest pest.</title>
        <authorList>
            <person name="Keeling C.I."/>
            <person name="Yuen M.M."/>
            <person name="Liao N.Y."/>
            <person name="Docking T.R."/>
            <person name="Chan S.K."/>
            <person name="Taylor G.A."/>
            <person name="Palmquist D.L."/>
            <person name="Jackman S.D."/>
            <person name="Nguyen A."/>
            <person name="Li M."/>
            <person name="Henderson H."/>
            <person name="Janes J.K."/>
            <person name="Zhao Y."/>
            <person name="Pandoh P."/>
            <person name="Moore R."/>
            <person name="Sperling F.A."/>
            <person name="Huber D.P."/>
            <person name="Birol I."/>
            <person name="Jones S.J."/>
            <person name="Bohlmann J."/>
        </authorList>
    </citation>
    <scope>NUCLEOTIDE SEQUENCE</scope>
</reference>
<evidence type="ECO:0000256" key="7">
    <source>
        <dbReference type="ARBA" id="ARBA00030797"/>
    </source>
</evidence>
<evidence type="ECO:0000313" key="11">
    <source>
        <dbReference type="EMBL" id="ENN71698.1"/>
    </source>
</evidence>
<dbReference type="GO" id="GO:0009249">
    <property type="term" value="P:protein lipoylation"/>
    <property type="evidence" value="ECO:0007669"/>
    <property type="project" value="InterPro"/>
</dbReference>
<dbReference type="OMA" id="PPMGIRD"/>
<dbReference type="FunFam" id="3.30.930.10:FF:000035">
    <property type="entry name" value="Putative lipoyltransferase 2, mitochondrial"/>
    <property type="match status" value="1"/>
</dbReference>
<evidence type="ECO:0000313" key="13">
    <source>
        <dbReference type="Proteomes" id="UP000019118"/>
    </source>
</evidence>
<keyword evidence="13" id="KW-1185">Reference proteome</keyword>
<dbReference type="PANTHER" id="PTHR10993:SF7">
    <property type="entry name" value="LIPOYLTRANSFERASE 2, MITOCHONDRIAL-RELATED"/>
    <property type="match status" value="1"/>
</dbReference>
<dbReference type="Gene3D" id="3.30.930.10">
    <property type="entry name" value="Bira Bifunctional Protein, Domain 2"/>
    <property type="match status" value="1"/>
</dbReference>
<dbReference type="InterPro" id="IPR020605">
    <property type="entry name" value="Octanoyltransferase_CS"/>
</dbReference>
<comment type="pathway">
    <text evidence="2">Protein modification; protein lipoylation via endogenous pathway; protein N(6)-(lipoyl)lysine from octanoyl-[acyl-carrier-protein]: step 1/2.</text>
</comment>
<reference evidence="12" key="2">
    <citation type="submission" date="2024-08" db="UniProtKB">
        <authorList>
            <consortium name="EnsemblMetazoa"/>
        </authorList>
    </citation>
    <scope>IDENTIFICATION</scope>
</reference>
<dbReference type="AlphaFoldDB" id="N6T2D6"/>
<comment type="similarity">
    <text evidence="3">Belongs to the LipB family.</text>
</comment>
<evidence type="ECO:0000256" key="1">
    <source>
        <dbReference type="ARBA" id="ARBA00004173"/>
    </source>
</evidence>
<dbReference type="PANTHER" id="PTHR10993">
    <property type="entry name" value="OCTANOYLTRANSFERASE"/>
    <property type="match status" value="1"/>
</dbReference>
<dbReference type="EMBL" id="KB741259">
    <property type="protein sequence ID" value="ENN71698.1"/>
    <property type="molecule type" value="Genomic_DNA"/>
</dbReference>
<keyword evidence="9" id="KW-0732">Signal</keyword>
<dbReference type="KEGG" id="dpa:109543952"/>
<dbReference type="UniPathway" id="UPA00538">
    <property type="reaction ID" value="UER00592"/>
</dbReference>
<dbReference type="InterPro" id="IPR045864">
    <property type="entry name" value="aa-tRNA-synth_II/BPL/LPL"/>
</dbReference>
<dbReference type="GO" id="GO:0005739">
    <property type="term" value="C:mitochondrion"/>
    <property type="evidence" value="ECO:0007669"/>
    <property type="project" value="UniProtKB-SubCell"/>
</dbReference>
<comment type="subcellular location">
    <subcellularLocation>
        <location evidence="1">Mitochondrion</location>
    </subcellularLocation>
</comment>
<evidence type="ECO:0000259" key="10">
    <source>
        <dbReference type="PROSITE" id="PS51733"/>
    </source>
</evidence>
<sequence>MFSFCCRTWVILACLLYATRLTRSKKVKFVSVLTKFFYCQSQSSCDMASNFEKLVKTWKLGKIDYARALRLQEHVSSLHNDSKNHVKNTLLCLEHYPVYTIGLRTKQYDLNEEVKLRNTGADFHKTNRGGLITFHGPGQLVVYPILNLKHFTPSMRWYVCQIEKTIIRLCEKFGLKAETSPDTGVWIGNNKICAIGIHGSRFITTHGLALNCNTDLTWFDNIVPCGLIGKGVTSLSNELKQNVSIEEVLPKFIESFCETFECDCTEIDRAEVDRINQSLDVQTDSGTKTELIKS</sequence>
<dbReference type="GO" id="GO:0033819">
    <property type="term" value="F:lipoyl(octanoyl) transferase activity"/>
    <property type="evidence" value="ECO:0007669"/>
    <property type="project" value="UniProtKB-EC"/>
</dbReference>
<feature type="signal peptide" evidence="9">
    <location>
        <begin position="1"/>
        <end position="24"/>
    </location>
</feature>
<dbReference type="EC" id="2.3.1.181" evidence="4"/>
<dbReference type="OrthoDB" id="19908at2759"/>
<dbReference type="NCBIfam" id="NF010925">
    <property type="entry name" value="PRK14345.1"/>
    <property type="match status" value="1"/>
</dbReference>
<evidence type="ECO:0000256" key="2">
    <source>
        <dbReference type="ARBA" id="ARBA00004821"/>
    </source>
</evidence>
<evidence type="ECO:0000256" key="6">
    <source>
        <dbReference type="ARBA" id="ARBA00023315"/>
    </source>
</evidence>
<evidence type="ECO:0000256" key="5">
    <source>
        <dbReference type="ARBA" id="ARBA00022679"/>
    </source>
</evidence>
<dbReference type="Proteomes" id="UP000019118">
    <property type="component" value="Unassembled WGS sequence"/>
</dbReference>
<keyword evidence="5" id="KW-0808">Transferase</keyword>
<feature type="domain" description="BPL/LPL catalytic" evidence="10">
    <location>
        <begin position="84"/>
        <end position="264"/>
    </location>
</feature>
<dbReference type="InterPro" id="IPR004143">
    <property type="entry name" value="BPL_LPL_catalytic"/>
</dbReference>
<gene>
    <name evidence="12" type="primary">109543952</name>
    <name evidence="11" type="ORF">YQE_11621</name>
</gene>
<evidence type="ECO:0000256" key="4">
    <source>
        <dbReference type="ARBA" id="ARBA00012334"/>
    </source>
</evidence>
<dbReference type="PROSITE" id="PS51733">
    <property type="entry name" value="BPL_LPL_CATALYTIC"/>
    <property type="match status" value="1"/>
</dbReference>
<evidence type="ECO:0000313" key="12">
    <source>
        <dbReference type="EnsemblMetazoa" id="XP_019769457.1"/>
    </source>
</evidence>
<evidence type="ECO:0000256" key="3">
    <source>
        <dbReference type="ARBA" id="ARBA00007907"/>
    </source>
</evidence>
<organism evidence="11">
    <name type="scientific">Dendroctonus ponderosae</name>
    <name type="common">Mountain pine beetle</name>
    <dbReference type="NCBI Taxonomy" id="77166"/>
    <lineage>
        <taxon>Eukaryota</taxon>
        <taxon>Metazoa</taxon>
        <taxon>Ecdysozoa</taxon>
        <taxon>Arthropoda</taxon>
        <taxon>Hexapoda</taxon>
        <taxon>Insecta</taxon>
        <taxon>Pterygota</taxon>
        <taxon>Neoptera</taxon>
        <taxon>Endopterygota</taxon>
        <taxon>Coleoptera</taxon>
        <taxon>Polyphaga</taxon>
        <taxon>Cucujiformia</taxon>
        <taxon>Curculionidae</taxon>
        <taxon>Scolytinae</taxon>
        <taxon>Dendroctonus</taxon>
    </lineage>
</organism>
<dbReference type="CDD" id="cd16444">
    <property type="entry name" value="LipB"/>
    <property type="match status" value="1"/>
</dbReference>
<dbReference type="SUPFAM" id="SSF55681">
    <property type="entry name" value="Class II aaRS and biotin synthetases"/>
    <property type="match status" value="1"/>
</dbReference>
<name>N6T2D6_DENPD</name>
<dbReference type="HOGENOM" id="CLU_035168_1_2_1"/>
<dbReference type="Pfam" id="PF21948">
    <property type="entry name" value="LplA-B_cat"/>
    <property type="match status" value="1"/>
</dbReference>
<dbReference type="InterPro" id="IPR000544">
    <property type="entry name" value="Octanoyltransferase"/>
</dbReference>
<dbReference type="NCBIfam" id="TIGR00214">
    <property type="entry name" value="lipB"/>
    <property type="match status" value="1"/>
</dbReference>
<dbReference type="PROSITE" id="PS01313">
    <property type="entry name" value="LIPB"/>
    <property type="match status" value="1"/>
</dbReference>
<evidence type="ECO:0000256" key="9">
    <source>
        <dbReference type="SAM" id="SignalP"/>
    </source>
</evidence>
<feature type="non-terminal residue" evidence="11">
    <location>
        <position position="1"/>
    </location>
</feature>